<name>A0A564G2X0_9HYPH</name>
<dbReference type="AlphaFoldDB" id="A0A564G2X0"/>
<keyword evidence="6 8" id="KW-0460">Magnesium</keyword>
<evidence type="ECO:0000256" key="6">
    <source>
        <dbReference type="ARBA" id="ARBA00022842"/>
    </source>
</evidence>
<keyword evidence="4 8" id="KW-0479">Metal-binding</keyword>
<feature type="binding site" evidence="8">
    <location>
        <position position="95"/>
    </location>
    <ligand>
        <name>Mg(2+)</name>
        <dbReference type="ChEBI" id="CHEBI:18420"/>
    </ligand>
</feature>
<dbReference type="EC" id="3.1.-.-" evidence="8"/>
<dbReference type="PANTHER" id="PTHR33653:SF1">
    <property type="entry name" value="RIBONUCLEASE VAPC2"/>
    <property type="match status" value="1"/>
</dbReference>
<evidence type="ECO:0000313" key="13">
    <source>
        <dbReference type="Proteomes" id="UP001055303"/>
    </source>
</evidence>
<dbReference type="Proteomes" id="UP001055303">
    <property type="component" value="Unassembled WGS sequence"/>
</dbReference>
<gene>
    <name evidence="11" type="primary">vapC_3</name>
    <name evidence="8" type="synonym">vapC</name>
    <name evidence="10" type="synonym">vapC_2</name>
    <name evidence="10" type="ORF">IFDJLNFL_2067</name>
    <name evidence="11" type="ORF">MTDSW087_03671</name>
</gene>
<dbReference type="OrthoDB" id="9796690at2"/>
<keyword evidence="2 8" id="KW-1277">Toxin-antitoxin system</keyword>
<evidence type="ECO:0000259" key="9">
    <source>
        <dbReference type="Pfam" id="PF01850"/>
    </source>
</evidence>
<dbReference type="EMBL" id="CABFVH010000026">
    <property type="protein sequence ID" value="VUF13961.1"/>
    <property type="molecule type" value="Genomic_DNA"/>
</dbReference>
<keyword evidence="11" id="KW-0255">Endonuclease</keyword>
<dbReference type="InterPro" id="IPR022907">
    <property type="entry name" value="VapC_family"/>
</dbReference>
<keyword evidence="5 8" id="KW-0378">Hydrolase</keyword>
<dbReference type="InterPro" id="IPR029060">
    <property type="entry name" value="PIN-like_dom_sf"/>
</dbReference>
<evidence type="ECO:0000256" key="1">
    <source>
        <dbReference type="ARBA" id="ARBA00001946"/>
    </source>
</evidence>
<evidence type="ECO:0000313" key="11">
    <source>
        <dbReference type="EMBL" id="VUF13961.1"/>
    </source>
</evidence>
<dbReference type="Proteomes" id="UP000401717">
    <property type="component" value="Unassembled WGS sequence"/>
</dbReference>
<evidence type="ECO:0000313" key="12">
    <source>
        <dbReference type="Proteomes" id="UP000401717"/>
    </source>
</evidence>
<reference evidence="11 12" key="1">
    <citation type="submission" date="2019-06" db="EMBL/GenBank/DDBJ databases">
        <authorList>
            <person name="Rodrigo-Torres L."/>
            <person name="Arahal R. D."/>
            <person name="Lucena T."/>
        </authorList>
    </citation>
    <scope>NUCLEOTIDE SEQUENCE [LARGE SCALE GENOMIC DNA]</scope>
    <source>
        <strain evidence="11 12">SW08-7</strain>
    </source>
</reference>
<comment type="cofactor">
    <cofactor evidence="1 8">
        <name>Mg(2+)</name>
        <dbReference type="ChEBI" id="CHEBI:18420"/>
    </cofactor>
</comment>
<dbReference type="CDD" id="cd18745">
    <property type="entry name" value="PIN_VapC4-5_FitB-like"/>
    <property type="match status" value="1"/>
</dbReference>
<sequence length="133" mass="14858">MRYLLDTNAVTALVKKDAGFWARLRRTEPRDIVLSAIVAHEMFYGAYRGTRTERTLEQIADLPFACLDFTVEDARRAGEIRAALATAGTPIGPYDVLIAGQALARDLVLVSRNLREFARVPGLRVENWEQPVA</sequence>
<evidence type="ECO:0000256" key="3">
    <source>
        <dbReference type="ARBA" id="ARBA00022722"/>
    </source>
</evidence>
<evidence type="ECO:0000256" key="4">
    <source>
        <dbReference type="ARBA" id="ARBA00022723"/>
    </source>
</evidence>
<reference evidence="10" key="2">
    <citation type="journal article" date="2021" name="Front. Microbiol.">
        <title>Comprehensive Comparative Genomics and Phenotyping of Methylobacterium Species.</title>
        <authorList>
            <person name="Alessa O."/>
            <person name="Ogura Y."/>
            <person name="Fujitani Y."/>
            <person name="Takami H."/>
            <person name="Hayashi T."/>
            <person name="Sahin N."/>
            <person name="Tani A."/>
        </authorList>
    </citation>
    <scope>NUCLEOTIDE SEQUENCE</scope>
    <source>
        <strain evidence="10">DSM 22415</strain>
    </source>
</reference>
<dbReference type="Pfam" id="PF01850">
    <property type="entry name" value="PIN"/>
    <property type="match status" value="1"/>
</dbReference>
<keyword evidence="8" id="KW-0800">Toxin</keyword>
<evidence type="ECO:0000256" key="7">
    <source>
        <dbReference type="ARBA" id="ARBA00038093"/>
    </source>
</evidence>
<evidence type="ECO:0000256" key="5">
    <source>
        <dbReference type="ARBA" id="ARBA00022801"/>
    </source>
</evidence>
<organism evidence="11 12">
    <name type="scientific">Methylobacterium dankookense</name>
    <dbReference type="NCBI Taxonomy" id="560405"/>
    <lineage>
        <taxon>Bacteria</taxon>
        <taxon>Pseudomonadati</taxon>
        <taxon>Pseudomonadota</taxon>
        <taxon>Alphaproteobacteria</taxon>
        <taxon>Hyphomicrobiales</taxon>
        <taxon>Methylobacteriaceae</taxon>
        <taxon>Methylobacterium</taxon>
    </lineage>
</organism>
<dbReference type="SUPFAM" id="SSF88723">
    <property type="entry name" value="PIN domain-like"/>
    <property type="match status" value="1"/>
</dbReference>
<evidence type="ECO:0000313" key="10">
    <source>
        <dbReference type="EMBL" id="GJD56172.1"/>
    </source>
</evidence>
<keyword evidence="3 8" id="KW-0540">Nuclease</keyword>
<comment type="similarity">
    <text evidence="7 8">Belongs to the PINc/VapC protein family.</text>
</comment>
<comment type="function">
    <text evidence="8">Toxic component of a toxin-antitoxin (TA) system. An RNase.</text>
</comment>
<dbReference type="HAMAP" id="MF_00265">
    <property type="entry name" value="VapC_Nob1"/>
    <property type="match status" value="1"/>
</dbReference>
<dbReference type="PANTHER" id="PTHR33653">
    <property type="entry name" value="RIBONUCLEASE VAPC2"/>
    <property type="match status" value="1"/>
</dbReference>
<accession>A0A564G2X0</accession>
<keyword evidence="13" id="KW-1185">Reference proteome</keyword>
<dbReference type="RefSeq" id="WP_144766329.1">
    <property type="nucleotide sequence ID" value="NZ_BPQI01000050.1"/>
</dbReference>
<dbReference type="GO" id="GO:0000287">
    <property type="term" value="F:magnesium ion binding"/>
    <property type="evidence" value="ECO:0007669"/>
    <property type="project" value="UniProtKB-UniRule"/>
</dbReference>
<dbReference type="GO" id="GO:0090729">
    <property type="term" value="F:toxin activity"/>
    <property type="evidence" value="ECO:0007669"/>
    <property type="project" value="UniProtKB-KW"/>
</dbReference>
<dbReference type="InterPro" id="IPR002716">
    <property type="entry name" value="PIN_dom"/>
</dbReference>
<dbReference type="GO" id="GO:0004519">
    <property type="term" value="F:endonuclease activity"/>
    <property type="evidence" value="ECO:0007669"/>
    <property type="project" value="UniProtKB-KW"/>
</dbReference>
<dbReference type="GO" id="GO:0004540">
    <property type="term" value="F:RNA nuclease activity"/>
    <property type="evidence" value="ECO:0007669"/>
    <property type="project" value="InterPro"/>
</dbReference>
<feature type="domain" description="PIN" evidence="9">
    <location>
        <begin position="3"/>
        <end position="122"/>
    </location>
</feature>
<dbReference type="Gene3D" id="3.40.50.1010">
    <property type="entry name" value="5'-nuclease"/>
    <property type="match status" value="1"/>
</dbReference>
<evidence type="ECO:0000256" key="8">
    <source>
        <dbReference type="HAMAP-Rule" id="MF_00265"/>
    </source>
</evidence>
<dbReference type="InterPro" id="IPR050556">
    <property type="entry name" value="Type_II_TA_system_RNase"/>
</dbReference>
<feature type="binding site" evidence="8">
    <location>
        <position position="6"/>
    </location>
    <ligand>
        <name>Mg(2+)</name>
        <dbReference type="ChEBI" id="CHEBI:18420"/>
    </ligand>
</feature>
<dbReference type="EMBL" id="BPQI01000050">
    <property type="protein sequence ID" value="GJD56172.1"/>
    <property type="molecule type" value="Genomic_DNA"/>
</dbReference>
<dbReference type="GO" id="GO:0016787">
    <property type="term" value="F:hydrolase activity"/>
    <property type="evidence" value="ECO:0007669"/>
    <property type="project" value="UniProtKB-KW"/>
</dbReference>
<proteinExistence type="inferred from homology"/>
<evidence type="ECO:0000256" key="2">
    <source>
        <dbReference type="ARBA" id="ARBA00022649"/>
    </source>
</evidence>
<protein>
    <recommendedName>
        <fullName evidence="8">Ribonuclease VapC</fullName>
        <shortName evidence="8">RNase VapC</shortName>
        <ecNumber evidence="8">3.1.-.-</ecNumber>
    </recommendedName>
    <alternativeName>
        <fullName evidence="8">Toxin VapC</fullName>
    </alternativeName>
</protein>
<reference evidence="10" key="3">
    <citation type="submission" date="2021-08" db="EMBL/GenBank/DDBJ databases">
        <authorList>
            <person name="Tani A."/>
            <person name="Ola A."/>
            <person name="Ogura Y."/>
            <person name="Katsura K."/>
            <person name="Hayashi T."/>
        </authorList>
    </citation>
    <scope>NUCLEOTIDE SEQUENCE</scope>
    <source>
        <strain evidence="10">DSM 22415</strain>
    </source>
</reference>